<accession>A0A1R3L0Q4</accession>
<reference evidence="2" key="1">
    <citation type="submission" date="2013-09" db="EMBL/GenBank/DDBJ databases">
        <title>Corchorus olitorius genome sequencing.</title>
        <authorList>
            <person name="Alam M."/>
            <person name="Haque M.S."/>
            <person name="Islam M.S."/>
            <person name="Emdad E.M."/>
            <person name="Islam M.M."/>
            <person name="Ahmed B."/>
            <person name="Halim A."/>
            <person name="Hossen Q.M.M."/>
            <person name="Hossain M.Z."/>
            <person name="Ahmed R."/>
            <person name="Khan M.M."/>
            <person name="Islam R."/>
            <person name="Rashid M.M."/>
            <person name="Khan S.A."/>
            <person name="Rahman M.S."/>
            <person name="Alam M."/>
            <person name="Yahiya A.S."/>
            <person name="Khan M.S."/>
            <person name="Azam M.S."/>
            <person name="Haque T."/>
            <person name="Lashkar M.Z.H."/>
            <person name="Akhand A.I."/>
            <person name="Morshed G."/>
            <person name="Roy S."/>
            <person name="Uddin K.S."/>
            <person name="Rabeya T."/>
            <person name="Hossain A.S."/>
            <person name="Chowdhury A."/>
            <person name="Snigdha A.R."/>
            <person name="Mortoza M.S."/>
            <person name="Matin S.A."/>
            <person name="Hoque S.M.E."/>
            <person name="Islam M.K."/>
            <person name="Roy D.K."/>
            <person name="Haider R."/>
            <person name="Moosa M.M."/>
            <person name="Elias S.M."/>
            <person name="Hasan A.M."/>
            <person name="Jahan S."/>
            <person name="Shafiuddin M."/>
            <person name="Mahmood N."/>
            <person name="Shommy N.S."/>
        </authorList>
    </citation>
    <scope>NUCLEOTIDE SEQUENCE [LARGE SCALE GENOMIC DNA]</scope>
    <source>
        <strain evidence="2">cv. O-4</strain>
    </source>
</reference>
<organism evidence="1 2">
    <name type="scientific">Corchorus olitorius</name>
    <dbReference type="NCBI Taxonomy" id="93759"/>
    <lineage>
        <taxon>Eukaryota</taxon>
        <taxon>Viridiplantae</taxon>
        <taxon>Streptophyta</taxon>
        <taxon>Embryophyta</taxon>
        <taxon>Tracheophyta</taxon>
        <taxon>Spermatophyta</taxon>
        <taxon>Magnoliopsida</taxon>
        <taxon>eudicotyledons</taxon>
        <taxon>Gunneridae</taxon>
        <taxon>Pentapetalae</taxon>
        <taxon>rosids</taxon>
        <taxon>malvids</taxon>
        <taxon>Malvales</taxon>
        <taxon>Malvaceae</taxon>
        <taxon>Grewioideae</taxon>
        <taxon>Apeibeae</taxon>
        <taxon>Corchorus</taxon>
    </lineage>
</organism>
<dbReference type="Proteomes" id="UP000187203">
    <property type="component" value="Unassembled WGS sequence"/>
</dbReference>
<sequence>MADPSDTLTPSLYSSSLVQCGCFRYRLPRVSVGR</sequence>
<comment type="caution">
    <text evidence="1">The sequence shown here is derived from an EMBL/GenBank/DDBJ whole genome shotgun (WGS) entry which is preliminary data.</text>
</comment>
<dbReference type="EMBL" id="AWUE01005736">
    <property type="protein sequence ID" value="OMP12880.1"/>
    <property type="molecule type" value="Genomic_DNA"/>
</dbReference>
<name>A0A1R3L0Q4_9ROSI</name>
<protein>
    <submittedName>
        <fullName evidence="1">Uncharacterized protein</fullName>
    </submittedName>
</protein>
<evidence type="ECO:0000313" key="2">
    <source>
        <dbReference type="Proteomes" id="UP000187203"/>
    </source>
</evidence>
<gene>
    <name evidence="1" type="ORF">COLO4_02642</name>
</gene>
<keyword evidence="2" id="KW-1185">Reference proteome</keyword>
<proteinExistence type="predicted"/>
<dbReference type="AlphaFoldDB" id="A0A1R3L0Q4"/>
<evidence type="ECO:0000313" key="1">
    <source>
        <dbReference type="EMBL" id="OMP12880.1"/>
    </source>
</evidence>